<dbReference type="EMBL" id="CP003378">
    <property type="protein sequence ID" value="AFZ70397.1"/>
    <property type="molecule type" value="Genomic_DNA"/>
</dbReference>
<proteinExistence type="predicted"/>
<accession>L0AB78</accession>
<dbReference type="Gene3D" id="3.40.50.2300">
    <property type="match status" value="2"/>
</dbReference>
<evidence type="ECO:0000313" key="5">
    <source>
        <dbReference type="Proteomes" id="UP000010469"/>
    </source>
</evidence>
<dbReference type="HOGENOM" id="CLU_027128_4_1_2"/>
<reference evidence="5" key="1">
    <citation type="submission" date="2012-03" db="EMBL/GenBank/DDBJ databases">
        <title>Complete genome of Caldisphaera lagunensis DSM 15908.</title>
        <authorList>
            <person name="Lucas S."/>
            <person name="Copeland A."/>
            <person name="Lapidus A."/>
            <person name="Glavina del Rio T."/>
            <person name="Dalin E."/>
            <person name="Tice H."/>
            <person name="Bruce D."/>
            <person name="Goodwin L."/>
            <person name="Pitluck S."/>
            <person name="Peters L."/>
            <person name="Mikhailova N."/>
            <person name="Teshima H."/>
            <person name="Kyrpides N."/>
            <person name="Mavromatis K."/>
            <person name="Ivanova N."/>
            <person name="Brettin T."/>
            <person name="Detter J.C."/>
            <person name="Han C."/>
            <person name="Larimer F."/>
            <person name="Land M."/>
            <person name="Hauser L."/>
            <person name="Markowitz V."/>
            <person name="Cheng J.-F."/>
            <person name="Hugenholtz P."/>
            <person name="Woyke T."/>
            <person name="Wu D."/>
            <person name="Spring S."/>
            <person name="Schroeder M."/>
            <person name="Brambilla E."/>
            <person name="Klenk H.-P."/>
            <person name="Eisen J.A."/>
        </authorList>
    </citation>
    <scope>NUCLEOTIDE SEQUENCE [LARGE SCALE GENOMIC DNA]</scope>
    <source>
        <strain evidence="5">DSM 15908 / JCM 11604 / IC-154</strain>
    </source>
</reference>
<name>L0AB78_CALLD</name>
<keyword evidence="2" id="KW-0472">Membrane</keyword>
<dbReference type="PANTHER" id="PTHR30483:SF37">
    <property type="entry name" value="ABC TRANSPORTER SUBSTRATE-BINDING PROTEIN"/>
    <property type="match status" value="1"/>
</dbReference>
<gene>
    <name evidence="4" type="ordered locus">Calag_0645</name>
</gene>
<evidence type="ECO:0000259" key="3">
    <source>
        <dbReference type="Pfam" id="PF13458"/>
    </source>
</evidence>
<dbReference type="InterPro" id="IPR028082">
    <property type="entry name" value="Peripla_BP_I"/>
</dbReference>
<dbReference type="STRING" id="1056495.Calag_0645"/>
<protein>
    <submittedName>
        <fullName evidence="4">ABC-type branched-chain amino acid transport system, periplasmic component</fullName>
    </submittedName>
</protein>
<dbReference type="InterPro" id="IPR028081">
    <property type="entry name" value="Leu-bd"/>
</dbReference>
<keyword evidence="2" id="KW-1133">Transmembrane helix</keyword>
<dbReference type="eggNOG" id="arCOG01020">
    <property type="taxonomic scope" value="Archaea"/>
</dbReference>
<dbReference type="KEGG" id="clg:Calag_0645"/>
<dbReference type="InterPro" id="IPR051010">
    <property type="entry name" value="BCAA_transport"/>
</dbReference>
<dbReference type="PANTHER" id="PTHR30483">
    <property type="entry name" value="LEUCINE-SPECIFIC-BINDING PROTEIN"/>
    <property type="match status" value="1"/>
</dbReference>
<dbReference type="Pfam" id="PF13458">
    <property type="entry name" value="Peripla_BP_6"/>
    <property type="match status" value="1"/>
</dbReference>
<dbReference type="InParanoid" id="L0AB78"/>
<evidence type="ECO:0000256" key="2">
    <source>
        <dbReference type="SAM" id="Phobius"/>
    </source>
</evidence>
<feature type="transmembrane region" description="Helical" evidence="2">
    <location>
        <begin position="12"/>
        <end position="38"/>
    </location>
</feature>
<keyword evidence="2" id="KW-0812">Transmembrane</keyword>
<dbReference type="Proteomes" id="UP000010469">
    <property type="component" value="Chromosome"/>
</dbReference>
<organism evidence="4 5">
    <name type="scientific">Caldisphaera lagunensis (strain DSM 15908 / JCM 11604 / ANMR 0165 / IC-154)</name>
    <dbReference type="NCBI Taxonomy" id="1056495"/>
    <lineage>
        <taxon>Archaea</taxon>
        <taxon>Thermoproteota</taxon>
        <taxon>Thermoprotei</taxon>
        <taxon>Acidilobales</taxon>
        <taxon>Caldisphaeraceae</taxon>
        <taxon>Caldisphaera</taxon>
    </lineage>
</organism>
<keyword evidence="1" id="KW-0732">Signal</keyword>
<keyword evidence="5" id="KW-1185">Reference proteome</keyword>
<sequence>MYIILNKTLNRSVSGTTIAIIIVVIVIIIVGAVVGGYYATRKPTTTSTVSAPPYILIGTLYASTGSFATSSMSQYEGLQTWAKWVNESGGIYVKEYGKKIPVKIVAYDDLSSTSTAQSDYQQLLNVNHVNILVADFGSVLTAPAVSLTNASHILLWDVTGSSYAFFVNNPYIIDTSIPVSGAWVSVIAEFLHSLNISKVAVLYASNDFNAYQDYLLGTYFKQYGITPILNESYPTSTSDFSSYIATLESLKPQAVIEFGYPTDDIPFLNQLASSKASFPLIYTNYPGLQLPNLVSGVGGNMNGTFTGAFPPIVEYKVNYGPNLTQFASLFESTYPGVPINYNVLAGFNAGLIIQAAIQDAGTFTNQTALKQAVLNDISGKIVTLTGPFEITQNGEQLGETPAIAQIWIYPNMTTKLTIVWPSNLANGTAVYPEPPLP</sequence>
<dbReference type="AlphaFoldDB" id="L0AB78"/>
<evidence type="ECO:0000313" key="4">
    <source>
        <dbReference type="EMBL" id="AFZ70397.1"/>
    </source>
</evidence>
<dbReference type="SUPFAM" id="SSF53822">
    <property type="entry name" value="Periplasmic binding protein-like I"/>
    <property type="match status" value="1"/>
</dbReference>
<evidence type="ECO:0000256" key="1">
    <source>
        <dbReference type="ARBA" id="ARBA00022729"/>
    </source>
</evidence>
<feature type="domain" description="Leucine-binding protein" evidence="3">
    <location>
        <begin position="57"/>
        <end position="405"/>
    </location>
</feature>